<comment type="caution">
    <text evidence="1">The sequence shown here is derived from an EMBL/GenBank/DDBJ whole genome shotgun (WGS) entry which is preliminary data.</text>
</comment>
<protein>
    <submittedName>
        <fullName evidence="1">Uncharacterized protein</fullName>
    </submittedName>
</protein>
<proteinExistence type="predicted"/>
<dbReference type="RefSeq" id="WP_136501644.1">
    <property type="nucleotide sequence ID" value="NZ_JAAKSS010000020.1"/>
</dbReference>
<dbReference type="Proteomes" id="UP000309618">
    <property type="component" value="Unassembled WGS sequence"/>
</dbReference>
<organism evidence="1 2">
    <name type="scientific">Aeromonas veronii</name>
    <dbReference type="NCBI Taxonomy" id="654"/>
    <lineage>
        <taxon>Bacteria</taxon>
        <taxon>Pseudomonadati</taxon>
        <taxon>Pseudomonadota</taxon>
        <taxon>Gammaproteobacteria</taxon>
        <taxon>Aeromonadales</taxon>
        <taxon>Aeromonadaceae</taxon>
        <taxon>Aeromonas</taxon>
    </lineage>
</organism>
<sequence length="77" mass="9042">MTNRELIGMTQNLDNWVPMSQLPNIYKQFGYSTLKTLFWKRAERPGLERCSRLVGKRLYVNVPLFGLWLAGQLPEQQ</sequence>
<gene>
    <name evidence="1" type="ORF">E8Q35_09490</name>
</gene>
<name>A0A4S5CMF4_AERVE</name>
<evidence type="ECO:0000313" key="1">
    <source>
        <dbReference type="EMBL" id="THJ45893.1"/>
    </source>
</evidence>
<dbReference type="AlphaFoldDB" id="A0A4S5CMF4"/>
<accession>A0A4S5CMF4</accession>
<evidence type="ECO:0000313" key="2">
    <source>
        <dbReference type="Proteomes" id="UP000309618"/>
    </source>
</evidence>
<dbReference type="EMBL" id="SSUX01000005">
    <property type="protein sequence ID" value="THJ45893.1"/>
    <property type="molecule type" value="Genomic_DNA"/>
</dbReference>
<reference evidence="1 2" key="1">
    <citation type="submission" date="2019-04" db="EMBL/GenBank/DDBJ databases">
        <title>Comparative genomics of Aeromonas veronii strains pathogenic to fish.</title>
        <authorList>
            <person name="Cascarano M.C."/>
            <person name="Smyrli M."/>
            <person name="Katharios P."/>
        </authorList>
    </citation>
    <scope>NUCLEOTIDE SEQUENCE [LARGE SCALE GENOMIC DNA]</scope>
    <source>
        <strain evidence="1 2">XU1</strain>
    </source>
</reference>